<feature type="compositionally biased region" description="Low complexity" evidence="12">
    <location>
        <begin position="737"/>
        <end position="755"/>
    </location>
</feature>
<evidence type="ECO:0000313" key="19">
    <source>
        <dbReference type="EMBL" id="KAI9632190.1"/>
    </source>
</evidence>
<dbReference type="GeneID" id="77730324"/>
<comment type="caution">
    <text evidence="19">The sequence shown here is derived from an EMBL/GenBank/DDBJ whole genome shotgun (WGS) entry which is preliminary data.</text>
</comment>
<feature type="compositionally biased region" description="Polar residues" evidence="12">
    <location>
        <begin position="1006"/>
        <end position="1016"/>
    </location>
</feature>
<dbReference type="SUPFAM" id="SSF47473">
    <property type="entry name" value="EF-hand"/>
    <property type="match status" value="1"/>
</dbReference>
<dbReference type="GO" id="GO:0010008">
    <property type="term" value="C:endosome membrane"/>
    <property type="evidence" value="ECO:0007669"/>
    <property type="project" value="UniProtKB-SubCell"/>
</dbReference>
<feature type="region of interest" description="Disordered" evidence="12">
    <location>
        <begin position="337"/>
        <end position="399"/>
    </location>
</feature>
<feature type="region of interest" description="Disordered" evidence="12">
    <location>
        <begin position="477"/>
        <end position="969"/>
    </location>
</feature>
<dbReference type="CDD" id="cd00174">
    <property type="entry name" value="SH3"/>
    <property type="match status" value="2"/>
</dbReference>
<feature type="compositionally biased region" description="Basic and acidic residues" evidence="12">
    <location>
        <begin position="477"/>
        <end position="574"/>
    </location>
</feature>
<dbReference type="Gene3D" id="1.10.238.10">
    <property type="entry name" value="EF-hand"/>
    <property type="match status" value="1"/>
</dbReference>
<evidence type="ECO:0000259" key="18">
    <source>
        <dbReference type="PROSITE" id="PS51082"/>
    </source>
</evidence>
<evidence type="ECO:0000313" key="20">
    <source>
        <dbReference type="Proteomes" id="UP001164286"/>
    </source>
</evidence>
<dbReference type="GO" id="GO:0035025">
    <property type="term" value="P:positive regulation of Rho protein signal transduction"/>
    <property type="evidence" value="ECO:0007669"/>
    <property type="project" value="TreeGrafter"/>
</dbReference>
<dbReference type="SUPFAM" id="SSF50044">
    <property type="entry name" value="SH3-domain"/>
    <property type="match status" value="2"/>
</dbReference>
<dbReference type="InterPro" id="IPR000261">
    <property type="entry name" value="EH_dom"/>
</dbReference>
<keyword evidence="8" id="KW-0677">Repeat</keyword>
<feature type="compositionally biased region" description="Acidic residues" evidence="12">
    <location>
        <begin position="944"/>
        <end position="964"/>
    </location>
</feature>
<dbReference type="PANTHER" id="PTHR46006">
    <property type="entry name" value="RHO GUANINE NUCLEOTIDE EXCHANGE FACTOR AT 64C, ISOFORM A"/>
    <property type="match status" value="1"/>
</dbReference>
<evidence type="ECO:0000256" key="2">
    <source>
        <dbReference type="ARBA" id="ARBA00004496"/>
    </source>
</evidence>
<evidence type="ECO:0000256" key="5">
    <source>
        <dbReference type="ARBA" id="ARBA00022443"/>
    </source>
</evidence>
<feature type="compositionally biased region" description="Low complexity" evidence="12">
    <location>
        <begin position="891"/>
        <end position="908"/>
    </location>
</feature>
<dbReference type="PROSITE" id="PS51082">
    <property type="entry name" value="WH2"/>
    <property type="match status" value="1"/>
</dbReference>
<dbReference type="SUPFAM" id="SSF48065">
    <property type="entry name" value="DBL homology domain (DH-domain)"/>
    <property type="match status" value="1"/>
</dbReference>
<feature type="compositionally biased region" description="Low complexity" evidence="12">
    <location>
        <begin position="608"/>
        <end position="620"/>
    </location>
</feature>
<dbReference type="InterPro" id="IPR002048">
    <property type="entry name" value="EF_hand_dom"/>
</dbReference>
<feature type="compositionally biased region" description="Low complexity" evidence="12">
    <location>
        <begin position="854"/>
        <end position="872"/>
    </location>
</feature>
<evidence type="ECO:0000256" key="6">
    <source>
        <dbReference type="ARBA" id="ARBA00022490"/>
    </source>
</evidence>
<evidence type="ECO:0000256" key="7">
    <source>
        <dbReference type="ARBA" id="ARBA00022583"/>
    </source>
</evidence>
<evidence type="ECO:0000259" key="13">
    <source>
        <dbReference type="PROSITE" id="PS50002"/>
    </source>
</evidence>
<dbReference type="PANTHER" id="PTHR46006:SF6">
    <property type="entry name" value="INTERSECTIN-2 ISOFORM X1"/>
    <property type="match status" value="1"/>
</dbReference>
<gene>
    <name evidence="19" type="ORF">MKK02DRAFT_40489</name>
</gene>
<feature type="compositionally biased region" description="Pro residues" evidence="12">
    <location>
        <begin position="909"/>
        <end position="926"/>
    </location>
</feature>
<evidence type="ECO:0000259" key="16">
    <source>
        <dbReference type="PROSITE" id="PS50031"/>
    </source>
</evidence>
<evidence type="ECO:0000259" key="14">
    <source>
        <dbReference type="PROSITE" id="PS50003"/>
    </source>
</evidence>
<dbReference type="GO" id="GO:0006897">
    <property type="term" value="P:endocytosis"/>
    <property type="evidence" value="ECO:0007669"/>
    <property type="project" value="UniProtKB-KW"/>
</dbReference>
<feature type="compositionally biased region" description="Basic and acidic residues" evidence="12">
    <location>
        <begin position="621"/>
        <end position="642"/>
    </location>
</feature>
<feature type="region of interest" description="Disordered" evidence="12">
    <location>
        <begin position="1333"/>
        <end position="1522"/>
    </location>
</feature>
<dbReference type="PROSITE" id="PS00741">
    <property type="entry name" value="DH_1"/>
    <property type="match status" value="1"/>
</dbReference>
<feature type="compositionally biased region" description="Gly residues" evidence="12">
    <location>
        <begin position="9"/>
        <end position="19"/>
    </location>
</feature>
<feature type="compositionally biased region" description="Basic and acidic residues" evidence="12">
    <location>
        <begin position="662"/>
        <end position="692"/>
    </location>
</feature>
<reference evidence="19" key="1">
    <citation type="journal article" date="2022" name="G3 (Bethesda)">
        <title>High quality genome of the basidiomycete yeast Dioszegia hungarica PDD-24b-2 isolated from cloud water.</title>
        <authorList>
            <person name="Jarrige D."/>
            <person name="Haridas S."/>
            <person name="Bleykasten-Grosshans C."/>
            <person name="Joly M."/>
            <person name="Nadalig T."/>
            <person name="Sancelme M."/>
            <person name="Vuilleumier S."/>
            <person name="Grigoriev I.V."/>
            <person name="Amato P."/>
            <person name="Bringel F."/>
        </authorList>
    </citation>
    <scope>NUCLEOTIDE SEQUENCE</scope>
    <source>
        <strain evidence="19">PDD-24b-2</strain>
    </source>
</reference>
<evidence type="ECO:0000256" key="11">
    <source>
        <dbReference type="SAM" id="Coils"/>
    </source>
</evidence>
<dbReference type="InterPro" id="IPR003124">
    <property type="entry name" value="WH2_dom"/>
</dbReference>
<feature type="compositionally biased region" description="Low complexity" evidence="12">
    <location>
        <begin position="44"/>
        <end position="76"/>
    </location>
</feature>
<evidence type="ECO:0000256" key="10">
    <source>
        <dbReference type="PROSITE-ProRule" id="PRU00192"/>
    </source>
</evidence>
<evidence type="ECO:0000256" key="12">
    <source>
        <dbReference type="SAM" id="MobiDB-lite"/>
    </source>
</evidence>
<feature type="coiled-coil region" evidence="11">
    <location>
        <begin position="426"/>
        <end position="453"/>
    </location>
</feature>
<feature type="region of interest" description="Disordered" evidence="12">
    <location>
        <begin position="1"/>
        <end position="84"/>
    </location>
</feature>
<evidence type="ECO:0000256" key="9">
    <source>
        <dbReference type="ARBA" id="ARBA00023136"/>
    </source>
</evidence>
<dbReference type="InterPro" id="IPR035899">
    <property type="entry name" value="DBL_dom_sf"/>
</dbReference>
<name>A0AA38LQN8_9TREE</name>
<dbReference type="PROSITE" id="PS50003">
    <property type="entry name" value="PH_DOMAIN"/>
    <property type="match status" value="1"/>
</dbReference>
<dbReference type="Pfam" id="PF08226">
    <property type="entry name" value="DUF1720"/>
    <property type="match status" value="1"/>
</dbReference>
<feature type="compositionally biased region" description="Polar residues" evidence="12">
    <location>
        <begin position="340"/>
        <end position="360"/>
    </location>
</feature>
<dbReference type="GO" id="GO:0005509">
    <property type="term" value="F:calcium ion binding"/>
    <property type="evidence" value="ECO:0007669"/>
    <property type="project" value="InterPro"/>
</dbReference>
<organism evidence="19 20">
    <name type="scientific">Dioszegia hungarica</name>
    <dbReference type="NCBI Taxonomy" id="4972"/>
    <lineage>
        <taxon>Eukaryota</taxon>
        <taxon>Fungi</taxon>
        <taxon>Dikarya</taxon>
        <taxon>Basidiomycota</taxon>
        <taxon>Agaricomycotina</taxon>
        <taxon>Tremellomycetes</taxon>
        <taxon>Tremellales</taxon>
        <taxon>Bulleribasidiaceae</taxon>
        <taxon>Dioszegia</taxon>
    </lineage>
</organism>
<dbReference type="Pfam" id="PF12763">
    <property type="entry name" value="EH"/>
    <property type="match status" value="1"/>
</dbReference>
<dbReference type="InterPro" id="IPR000219">
    <property type="entry name" value="DH_dom"/>
</dbReference>
<feature type="compositionally biased region" description="Low complexity" evidence="12">
    <location>
        <begin position="822"/>
        <end position="841"/>
    </location>
</feature>
<dbReference type="InterPro" id="IPR036028">
    <property type="entry name" value="SH3-like_dom_sf"/>
</dbReference>
<feature type="compositionally biased region" description="Basic and acidic residues" evidence="12">
    <location>
        <begin position="1092"/>
        <end position="1117"/>
    </location>
</feature>
<feature type="region of interest" description="Disordered" evidence="12">
    <location>
        <begin position="1061"/>
        <end position="1120"/>
    </location>
</feature>
<dbReference type="SMART" id="SM00027">
    <property type="entry name" value="EH"/>
    <property type="match status" value="1"/>
</dbReference>
<dbReference type="RefSeq" id="XP_052941967.1">
    <property type="nucleotide sequence ID" value="XM_053091119.1"/>
</dbReference>
<dbReference type="InterPro" id="IPR013182">
    <property type="entry name" value="DUF1720"/>
</dbReference>
<feature type="compositionally biased region" description="Basic residues" evidence="12">
    <location>
        <begin position="1432"/>
        <end position="1441"/>
    </location>
</feature>
<keyword evidence="20" id="KW-1185">Reference proteome</keyword>
<feature type="domain" description="SH3" evidence="13">
    <location>
        <begin position="1236"/>
        <end position="1295"/>
    </location>
</feature>
<evidence type="ECO:0000259" key="17">
    <source>
        <dbReference type="PROSITE" id="PS50222"/>
    </source>
</evidence>
<dbReference type="Gene3D" id="2.30.29.30">
    <property type="entry name" value="Pleckstrin-homology domain (PH domain)/Phosphotyrosine-binding domain (PTB)"/>
    <property type="match status" value="1"/>
</dbReference>
<dbReference type="InterPro" id="IPR001452">
    <property type="entry name" value="SH3_domain"/>
</dbReference>
<dbReference type="GO" id="GO:0030479">
    <property type="term" value="C:actin cortical patch"/>
    <property type="evidence" value="ECO:0007669"/>
    <property type="project" value="UniProtKB-SubCell"/>
</dbReference>
<evidence type="ECO:0000256" key="3">
    <source>
        <dbReference type="ARBA" id="ARBA00015110"/>
    </source>
</evidence>
<feature type="domain" description="EH" evidence="16">
    <location>
        <begin position="233"/>
        <end position="322"/>
    </location>
</feature>
<keyword evidence="7" id="KW-0254">Endocytosis</keyword>
<feature type="compositionally biased region" description="Polar residues" evidence="12">
    <location>
        <begin position="1488"/>
        <end position="1499"/>
    </location>
</feature>
<proteinExistence type="predicted"/>
<dbReference type="SMART" id="SM00326">
    <property type="entry name" value="SH3"/>
    <property type="match status" value="2"/>
</dbReference>
<feature type="domain" description="DH" evidence="15">
    <location>
        <begin position="1594"/>
        <end position="1779"/>
    </location>
</feature>
<feature type="compositionally biased region" description="Low complexity" evidence="12">
    <location>
        <begin position="711"/>
        <end position="729"/>
    </location>
</feature>
<dbReference type="GO" id="GO:0005085">
    <property type="term" value="F:guanyl-nucleotide exchange factor activity"/>
    <property type="evidence" value="ECO:0007669"/>
    <property type="project" value="InterPro"/>
</dbReference>
<feature type="domain" description="PH" evidence="14">
    <location>
        <begin position="1817"/>
        <end position="1905"/>
    </location>
</feature>
<evidence type="ECO:0000256" key="1">
    <source>
        <dbReference type="ARBA" id="ARBA00004170"/>
    </source>
</evidence>
<feature type="domain" description="EF-hand" evidence="17">
    <location>
        <begin position="232"/>
        <end position="267"/>
    </location>
</feature>
<dbReference type="Pfam" id="PF00018">
    <property type="entry name" value="SH3_1"/>
    <property type="match status" value="1"/>
</dbReference>
<feature type="domain" description="WH2" evidence="18">
    <location>
        <begin position="1035"/>
        <end position="1052"/>
    </location>
</feature>
<feature type="compositionally biased region" description="Basic and acidic residues" evidence="12">
    <location>
        <begin position="1371"/>
        <end position="1384"/>
    </location>
</feature>
<accession>A0AA38LQN8</accession>
<dbReference type="SMART" id="SM00233">
    <property type="entry name" value="PH"/>
    <property type="match status" value="1"/>
</dbReference>
<dbReference type="CDD" id="cd00160">
    <property type="entry name" value="RhoGEF"/>
    <property type="match status" value="1"/>
</dbReference>
<dbReference type="EMBL" id="JAKWFO010000014">
    <property type="protein sequence ID" value="KAI9632190.1"/>
    <property type="molecule type" value="Genomic_DNA"/>
</dbReference>
<dbReference type="PROSITE" id="PS50010">
    <property type="entry name" value="DH_2"/>
    <property type="match status" value="1"/>
</dbReference>
<dbReference type="InterPro" id="IPR001331">
    <property type="entry name" value="GDS_CDC24_CS"/>
</dbReference>
<evidence type="ECO:0000256" key="4">
    <source>
        <dbReference type="ARBA" id="ARBA00020728"/>
    </source>
</evidence>
<evidence type="ECO:0000259" key="15">
    <source>
        <dbReference type="PROSITE" id="PS50010"/>
    </source>
</evidence>
<feature type="compositionally biased region" description="Gly residues" evidence="12">
    <location>
        <begin position="28"/>
        <end position="38"/>
    </location>
</feature>
<feature type="compositionally biased region" description="Basic and acidic residues" evidence="12">
    <location>
        <begin position="777"/>
        <end position="816"/>
    </location>
</feature>
<dbReference type="CDD" id="cd00052">
    <property type="entry name" value="EH"/>
    <property type="match status" value="1"/>
</dbReference>
<dbReference type="Pfam" id="PF00621">
    <property type="entry name" value="RhoGEF"/>
    <property type="match status" value="1"/>
</dbReference>
<dbReference type="InterPro" id="IPR011992">
    <property type="entry name" value="EF-hand-dom_pair"/>
</dbReference>
<feature type="compositionally biased region" description="Polar residues" evidence="12">
    <location>
        <begin position="1136"/>
        <end position="1147"/>
    </location>
</feature>
<dbReference type="InterPro" id="IPR051480">
    <property type="entry name" value="Endocytic_GEF_Adapter"/>
</dbReference>
<keyword evidence="9" id="KW-0472">Membrane</keyword>
<feature type="region of interest" description="Disordered" evidence="12">
    <location>
        <begin position="1132"/>
        <end position="1171"/>
    </location>
</feature>
<feature type="region of interest" description="Disordered" evidence="12">
    <location>
        <begin position="1535"/>
        <end position="1574"/>
    </location>
</feature>
<dbReference type="PROSITE" id="PS50222">
    <property type="entry name" value="EF_HAND_2"/>
    <property type="match status" value="1"/>
</dbReference>
<feature type="region of interest" description="Disordered" evidence="12">
    <location>
        <begin position="995"/>
        <end position="1039"/>
    </location>
</feature>
<dbReference type="Gene3D" id="1.20.900.10">
    <property type="entry name" value="Dbl homology (DH) domain"/>
    <property type="match status" value="1"/>
</dbReference>
<dbReference type="SUPFAM" id="SSF50729">
    <property type="entry name" value="PH domain-like"/>
    <property type="match status" value="1"/>
</dbReference>
<dbReference type="GO" id="GO:0003779">
    <property type="term" value="F:actin binding"/>
    <property type="evidence" value="ECO:0007669"/>
    <property type="project" value="InterPro"/>
</dbReference>
<dbReference type="GO" id="GO:0035556">
    <property type="term" value="P:intracellular signal transduction"/>
    <property type="evidence" value="ECO:0007669"/>
    <property type="project" value="InterPro"/>
</dbReference>
<keyword evidence="5 10" id="KW-0728">SH3 domain</keyword>
<sequence>MYNQQQYGYGQGQGQGQGGFQQQPQQTGMGGMGMGGNTGYLNSQPTGYGMPQQQQQQQPMATGFQPQQQQQRPGQNNTGGQGNFAFLNQPPRPSFNGASNGGLVSQMTGFTAGGASGLMPMHTGMMSQPTGMGMMPQQTGMGMGGGMGLMAQPTGMGMGMGGGLRPQPTGVHDPRLQQMMQSFMPSNMSQPFNPSGQAQFNNTAQPLQQSFQSLLDNPKVRTPKVPWTLSKQEKKDYDQIFRAWDVQGDGFITGPAAIEVFGQSGLSQDDLMKIWNLSDGTNRGSLNVAEFHVAMGLIYRALNGNDIPDELPEELVPASSKDIDTTVNFMRDLLKHETSTRSNASSPSYDPRLSASNSKDASAYKHSDEGTGTAYKPSSRHLDRKSVRYAGEDPDAGLNDIRRRLESTSAMLDKSAHDSANRDAEDEALEEELDDLKVQVVRLQDDIERVNKGRRSVDNDEKRRKYERELLFLMHEKLPELERKKKQREEDRRMEERAGVRARDKRNDTHGRYGRDRDEGGDKDWLKGTYDRERRDSRDRNREYGRDDRDRSRDRDYDRSSRDRSREREREYRPRSPAPSTRDRAPPPAPKDISADDQPTPRAPPAPTTTKAAAPSTAKMTPEERSAFIREQAQKRIQDRLRALGVQTSEPEQAQPIVDNSVQERLERERKEAEEKSRTAEKEQQAREESRQKRLVGGAGAGGGEEKKEVPPSSAVPAQAPVKSAMKKPAAPPPAPVSRSKQPPAPPVSKSSAAPGPVPKPPVKEVQQEEEEDPEEVELRQREEKRQKAAADRKARMAQLEKEEEEERVKEEEMIAKRKAAKAASAQPQSQSQPAAESVPAVGGGGGYNPFRKPSTTAAAATSPASSAVTSPTPAPAPSTGGAGFNPFFRPPAAAAASSTPPTSAQSAPAPPPPPPPPAPPAPAPAPAIVAQQQPRSAPKPAEDEWEQIQEKDEDSDDSSDDDYATSRQQRNKLASALFGGILPTAVTNMLPVSIRPEIGSPAPGSGTNTPTTARSNPEALKKLGGGVPEPGSGGMGALFASIQGGARLKKAQTVEKGGISGRVVGDAAPPAHINAQPRAVSPPPPPASARTEQRDEPRTDSREQSGETEPRDESHGVNKRQSVDWYAGLAADQSHPAQNYEQTLGTTREEDESEAAAAAGGDGDGDGLDEFDMTREIRVRSLYSYDGQREVDLSFAENVVIAAHPAKDASSPWWYGTVVKSGEKGWFPHTYAEEMQSTRARALFSYEGGEADQLPFLEGDTLTIVDRSEDDWWKTEKAGVIFLVPASYLEVVQAPVPSNHDQDLPAPTPLPAAAIPAVSRLRSGTVSSVTSAASAASAGSTDDEGSSSGDDSVLSWWSSDDADSEDEERETERKRREETRQKILETAGLILRREPPGSTPASTKATKPRRPAPAAPAPAAAGGGGAGGAKLKARKSRRKAPGVPLKGPISGVSSDGREPEVEVQDAYAKYEQYLHQAQTKSRRPRANTATQRPASTASDLGLPVPVSPTPTAGSAGQGGGGGKITGFFSRMMAPSASHDSATGSTPGRKVISGPIRRGDEGEASAEEDGEMGKTWSSLVDPSVLETMSTRERKRQEAIFEFIATESTYNRDLQLIVNVYYASLLQSFPEMDEKALTVIFANIEDILLFNTGFLSSLEERQKSCRLYVDVIGDILAENAGGMGVYETWCVNQKGAEGVLRSLRGGDEGLRRHLENIRDTNPEVRGLDLSSFLLIPMQRITRYPLLLRQIAHYTEPDQDLALVISALRTIESIVGNINESVREAENEDRLRVLSEDLWVGGEGRIDLTAPTQYQGPRRLIKEGAVSKAKSGKKLQLVLCNDILILIESRNLYRMPIPLFELAVKEGRDAAFAVKVDRHRGGDTIALRAGSAKEAKEWVGLIESARRGVIERRKLVEPRMREGY</sequence>
<dbReference type="PROSITE" id="PS50031">
    <property type="entry name" value="EH"/>
    <property type="match status" value="1"/>
</dbReference>
<dbReference type="SMART" id="SM00325">
    <property type="entry name" value="RhoGEF"/>
    <property type="match status" value="1"/>
</dbReference>
<dbReference type="InterPro" id="IPR001849">
    <property type="entry name" value="PH_domain"/>
</dbReference>
<feature type="compositionally biased region" description="Gly residues" evidence="12">
    <location>
        <begin position="1024"/>
        <end position="1037"/>
    </location>
</feature>
<keyword evidence="6" id="KW-0963">Cytoplasm</keyword>
<comment type="subcellular location">
    <subcellularLocation>
        <location evidence="2">Cytoplasm</location>
    </subcellularLocation>
    <subcellularLocation>
        <location evidence="1">Membrane</location>
        <topology evidence="1">Peripheral membrane protein</topology>
    </subcellularLocation>
</comment>
<dbReference type="PROSITE" id="PS50002">
    <property type="entry name" value="SH3"/>
    <property type="match status" value="1"/>
</dbReference>
<protein>
    <recommendedName>
        <fullName evidence="3">Actin cytoskeleton-regulatory complex protein PAN1</fullName>
    </recommendedName>
    <alternativeName>
        <fullName evidence="4">Actin cytoskeleton-regulatory complex protein pan1</fullName>
    </alternativeName>
</protein>
<dbReference type="Proteomes" id="UP001164286">
    <property type="component" value="Unassembled WGS sequence"/>
</dbReference>
<dbReference type="PRINTS" id="PR00499">
    <property type="entry name" value="P67PHOX"/>
</dbReference>
<evidence type="ECO:0000256" key="8">
    <source>
        <dbReference type="ARBA" id="ARBA00022737"/>
    </source>
</evidence>
<dbReference type="GO" id="GO:0005886">
    <property type="term" value="C:plasma membrane"/>
    <property type="evidence" value="ECO:0007669"/>
    <property type="project" value="UniProtKB-SubCell"/>
</dbReference>
<keyword evidence="11" id="KW-0175">Coiled coil</keyword>
<dbReference type="Gene3D" id="2.30.30.40">
    <property type="entry name" value="SH3 Domains"/>
    <property type="match status" value="2"/>
</dbReference>
<feature type="compositionally biased region" description="Polar residues" evidence="12">
    <location>
        <begin position="646"/>
        <end position="661"/>
    </location>
</feature>
<feature type="compositionally biased region" description="Acidic residues" evidence="12">
    <location>
        <begin position="1361"/>
        <end position="1370"/>
    </location>
</feature>
<feature type="compositionally biased region" description="Low complexity" evidence="12">
    <location>
        <begin position="1333"/>
        <end position="1360"/>
    </location>
</feature>
<dbReference type="InterPro" id="IPR011993">
    <property type="entry name" value="PH-like_dom_sf"/>
</dbReference>